<evidence type="ECO:0000259" key="1">
    <source>
        <dbReference type="Pfam" id="PF01656"/>
    </source>
</evidence>
<protein>
    <recommendedName>
        <fullName evidence="1">CobQ/CobB/MinD/ParA nucleotide binding domain-containing protein</fullName>
    </recommendedName>
</protein>
<feature type="domain" description="CobQ/CobB/MinD/ParA nucleotide binding" evidence="1">
    <location>
        <begin position="5"/>
        <end position="93"/>
    </location>
</feature>
<evidence type="ECO:0000313" key="2">
    <source>
        <dbReference type="EMBL" id="KLV10172.1"/>
    </source>
</evidence>
<proteinExistence type="predicted"/>
<dbReference type="InterPro" id="IPR027417">
    <property type="entry name" value="P-loop_NTPase"/>
</dbReference>
<reference evidence="2 3" key="1">
    <citation type="submission" date="2015-05" db="EMBL/GenBank/DDBJ databases">
        <title>Photobacterium galathea sp. nov.</title>
        <authorList>
            <person name="Machado H."/>
            <person name="Gram L."/>
        </authorList>
    </citation>
    <scope>NUCLEOTIDE SEQUENCE [LARGE SCALE GENOMIC DNA]</scope>
    <source>
        <strain evidence="2 3">DSM 22954</strain>
    </source>
</reference>
<dbReference type="InterPro" id="IPR050678">
    <property type="entry name" value="DNA_Partitioning_ATPase"/>
</dbReference>
<evidence type="ECO:0000313" key="3">
    <source>
        <dbReference type="Proteomes" id="UP000035909"/>
    </source>
</evidence>
<dbReference type="CDD" id="cd02042">
    <property type="entry name" value="ParAB_family"/>
    <property type="match status" value="1"/>
</dbReference>
<accession>A0A0J1K734</accession>
<dbReference type="PANTHER" id="PTHR13696:SF96">
    <property type="entry name" value="COBQ_COBB_MIND_PARA NUCLEOTIDE BINDING DOMAIN-CONTAINING PROTEIN"/>
    <property type="match status" value="1"/>
</dbReference>
<dbReference type="InterPro" id="IPR002586">
    <property type="entry name" value="CobQ/CobB/MinD/ParA_Nub-bd_dom"/>
</dbReference>
<dbReference type="OrthoDB" id="69313at2"/>
<dbReference type="PATRIC" id="fig|320778.3.peg.1346"/>
<dbReference type="PANTHER" id="PTHR13696">
    <property type="entry name" value="P-LOOP CONTAINING NUCLEOSIDE TRIPHOSPHATE HYDROLASE"/>
    <property type="match status" value="1"/>
</dbReference>
<dbReference type="PIRSF" id="PIRSF009320">
    <property type="entry name" value="Nuc_binding_HP_1000"/>
    <property type="match status" value="1"/>
</dbReference>
<dbReference type="EMBL" id="LDOU01000006">
    <property type="protein sequence ID" value="KLV10172.1"/>
    <property type="molecule type" value="Genomic_DNA"/>
</dbReference>
<dbReference type="Gene3D" id="3.40.50.300">
    <property type="entry name" value="P-loop containing nucleotide triphosphate hydrolases"/>
    <property type="match status" value="1"/>
</dbReference>
<dbReference type="STRING" id="320778.ABT57_06230"/>
<name>A0A0J1K734_9GAMM</name>
<dbReference type="AlphaFoldDB" id="A0A0J1K734"/>
<dbReference type="Pfam" id="PF01656">
    <property type="entry name" value="CbiA"/>
    <property type="match status" value="1"/>
</dbReference>
<dbReference type="Proteomes" id="UP000035909">
    <property type="component" value="Unassembled WGS sequence"/>
</dbReference>
<dbReference type="SUPFAM" id="SSF52540">
    <property type="entry name" value="P-loop containing nucleoside triphosphate hydrolases"/>
    <property type="match status" value="1"/>
</dbReference>
<organism evidence="2 3">
    <name type="scientific">Photobacterium ganghwense</name>
    <dbReference type="NCBI Taxonomy" id="320778"/>
    <lineage>
        <taxon>Bacteria</taxon>
        <taxon>Pseudomonadati</taxon>
        <taxon>Pseudomonadota</taxon>
        <taxon>Gammaproteobacteria</taxon>
        <taxon>Vibrionales</taxon>
        <taxon>Vibrionaceae</taxon>
        <taxon>Photobacterium</taxon>
    </lineage>
</organism>
<keyword evidence="3" id="KW-1185">Reference proteome</keyword>
<gene>
    <name evidence="2" type="ORF">ABT57_06230</name>
</gene>
<dbReference type="RefSeq" id="WP_047884335.1">
    <property type="nucleotide sequence ID" value="NZ_CP071326.1"/>
</dbReference>
<comment type="caution">
    <text evidence="2">The sequence shown here is derived from an EMBL/GenBank/DDBJ whole genome shotgun (WGS) entry which is preliminary data.</text>
</comment>
<sequence length="227" mass="25345">MSEVIVVGSVKGGTGKSCTAQNMAVCLAMRGHNVALVDLDPQKTTEEWFVERRAHLNLVKISGYIPTGSAEDLIKSIRPLYDFIICDAGGYDGAYQREAIINADRFLLVLRPKRRDLKALPMIDEVLGRGMQYNPDLKINTLINQCNPLPTQVKRILDAKYVCESYDFSPLQTVVMHRNVFDDSEENGRGVLEMPDDCRDLKAEAEVNDLVDELIFGIRPSDKGKVA</sequence>